<reference evidence="14 15" key="1">
    <citation type="journal article" date="2015" name="Mol. Plant Microbe Interact.">
        <title>Genome, transcriptome, and functional analyses of Penicillium expansum provide new insights into secondary metabolism and pathogenicity.</title>
        <authorList>
            <person name="Ballester A.R."/>
            <person name="Marcet-Houben M."/>
            <person name="Levin E."/>
            <person name="Sela N."/>
            <person name="Selma-Lazaro C."/>
            <person name="Carmona L."/>
            <person name="Wisniewski M."/>
            <person name="Droby S."/>
            <person name="Gonzalez-Candelas L."/>
            <person name="Gabaldon T."/>
        </authorList>
    </citation>
    <scope>NUCLEOTIDE SEQUENCE [LARGE SCALE GENOMIC DNA]</scope>
    <source>
        <strain evidence="14 15">MD-8</strain>
    </source>
</reference>
<keyword evidence="11" id="KW-1015">Disulfide bond</keyword>
<keyword evidence="9 13" id="KW-1133">Transmembrane helix</keyword>
<evidence type="ECO:0000256" key="2">
    <source>
        <dbReference type="ARBA" id="ARBA00006249"/>
    </source>
</evidence>
<dbReference type="GO" id="GO:0046872">
    <property type="term" value="F:metal ion binding"/>
    <property type="evidence" value="ECO:0007669"/>
    <property type="project" value="UniProtKB-KW"/>
</dbReference>
<evidence type="ECO:0000256" key="4">
    <source>
        <dbReference type="ARBA" id="ARBA00022692"/>
    </source>
</evidence>
<dbReference type="InterPro" id="IPR029058">
    <property type="entry name" value="AB_hydrolase_fold"/>
</dbReference>
<feature type="transmembrane region" description="Helical" evidence="13">
    <location>
        <begin position="36"/>
        <end position="57"/>
    </location>
</feature>
<evidence type="ECO:0000313" key="14">
    <source>
        <dbReference type="EMBL" id="KGO56104.1"/>
    </source>
</evidence>
<dbReference type="InterPro" id="IPR011118">
    <property type="entry name" value="Tannase/feruloyl_esterase"/>
</dbReference>
<dbReference type="Pfam" id="PF07519">
    <property type="entry name" value="Tannase"/>
    <property type="match status" value="1"/>
</dbReference>
<evidence type="ECO:0000256" key="10">
    <source>
        <dbReference type="ARBA" id="ARBA00023136"/>
    </source>
</evidence>
<dbReference type="GO" id="GO:0072330">
    <property type="term" value="P:monocarboxylic acid biosynthetic process"/>
    <property type="evidence" value="ECO:0007669"/>
    <property type="project" value="UniProtKB-ARBA"/>
</dbReference>
<dbReference type="GO" id="GO:0016020">
    <property type="term" value="C:membrane"/>
    <property type="evidence" value="ECO:0007669"/>
    <property type="project" value="UniProtKB-SubCell"/>
</dbReference>
<dbReference type="RefSeq" id="XP_016597899.1">
    <property type="nucleotide sequence ID" value="XM_016744981.1"/>
</dbReference>
<dbReference type="PANTHER" id="PTHR33938">
    <property type="entry name" value="FERULOYL ESTERASE B-RELATED"/>
    <property type="match status" value="1"/>
</dbReference>
<dbReference type="EC" id="3.1.1.-" evidence="12"/>
<keyword evidence="4 13" id="KW-0812">Transmembrane</keyword>
<evidence type="ECO:0000256" key="7">
    <source>
        <dbReference type="ARBA" id="ARBA00022801"/>
    </source>
</evidence>
<keyword evidence="3" id="KW-0719">Serine esterase</keyword>
<dbReference type="EMBL" id="JQFZ01000170">
    <property type="protein sequence ID" value="KGO56104.1"/>
    <property type="molecule type" value="Genomic_DNA"/>
</dbReference>
<evidence type="ECO:0000256" key="5">
    <source>
        <dbReference type="ARBA" id="ARBA00022723"/>
    </source>
</evidence>
<dbReference type="Gene3D" id="3.40.50.1820">
    <property type="entry name" value="alpha/beta hydrolase"/>
    <property type="match status" value="1"/>
</dbReference>
<comment type="subcellular location">
    <subcellularLocation>
        <location evidence="1">Membrane</location>
        <topology evidence="1">Multi-pass membrane protein</topology>
    </subcellularLocation>
</comment>
<keyword evidence="15" id="KW-1185">Reference proteome</keyword>
<dbReference type="AlphaFoldDB" id="A0A0A2IG12"/>
<sequence>MPRRLDADPHFNQVQIIGYIGRCMAHSNTTTMGPYIVANMFILLSPTLFAATIYMTLGRVIRRVRGEHLSPIRVSRLTKTFVWFDVLSFVVQGNSSSLSVLGYPQWGKVCVIAGLVIQLISFSLFWVTAIKFAKRLRHSPTPECLKPGVPWQRAMHMLYGVSALILLRSIFRIIEYVMDNDGYPLKHEWTLSFQSQNMQRILSSESSVQSASPNIMGLSPSLCSAKAFSYPHIPGAKVLSLQASQVSNVSKYIPEWYYYNHGGVKAQNLNFCNITVTYKHTAKNDTINVGVLLPSDSWNERLQGIGGNGYTAGLTSITAYGMIAAAAEGYVAISTDGGHTTDDPADWGLLENGMPDYDTIYDFAIASLGDAAIIGKSLAESAYGSKPKYSYWTGCSQGGRQGLALAQQYPEAYDGIVASAPAINWPQLSLGGYWAQFVMNQLDEYPFSCELNAVTNAALSACDSADGVVDGIISDPDSCAFDPFALVGTQIGCSDTGSQLRISTATAKIVNATWTGARDSQGNFLWYGFNPGTALTGVNTPANTKCNNETCTMVSNQLYDRWAQVFIEHNLNFTLTNITHQTYDHLFRKSVQQWNSVFGTNNPDLSKFRDAGGKMLTYHGLMDEVIPSNGTRSYYEAVTAGDSNVHEYYKLFEAPMMGHCYGTKGGYPSTMFDSLVAWVESGNAPTSLPVKYSPKDGKTYDRILCPYPQRAKYKGTGDVTSADAFYCAE</sequence>
<dbReference type="GO" id="GO:0017000">
    <property type="term" value="P:antibiotic biosynthetic process"/>
    <property type="evidence" value="ECO:0007669"/>
    <property type="project" value="UniProtKB-ARBA"/>
</dbReference>
<comment type="similarity">
    <text evidence="2 12">Belongs to the tannase family.</text>
</comment>
<gene>
    <name evidence="14" type="ORF">PEX2_077110</name>
</gene>
<dbReference type="HOGENOM" id="CLU_014819_3_2_1"/>
<dbReference type="VEuPathDB" id="FungiDB:PEXP_050120"/>
<evidence type="ECO:0000256" key="12">
    <source>
        <dbReference type="RuleBase" id="RU361238"/>
    </source>
</evidence>
<dbReference type="GeneID" id="27680401"/>
<evidence type="ECO:0000256" key="11">
    <source>
        <dbReference type="ARBA" id="ARBA00023157"/>
    </source>
</evidence>
<evidence type="ECO:0000256" key="3">
    <source>
        <dbReference type="ARBA" id="ARBA00022487"/>
    </source>
</evidence>
<keyword evidence="8" id="KW-0106">Calcium</keyword>
<evidence type="ECO:0000313" key="15">
    <source>
        <dbReference type="Proteomes" id="UP000030143"/>
    </source>
</evidence>
<keyword evidence="10 13" id="KW-0472">Membrane</keyword>
<accession>A0A0A2IG12</accession>
<dbReference type="Proteomes" id="UP000030143">
    <property type="component" value="Unassembled WGS sequence"/>
</dbReference>
<comment type="caution">
    <text evidence="14">The sequence shown here is derived from an EMBL/GenBank/DDBJ whole genome shotgun (WGS) entry which is preliminary data.</text>
</comment>
<dbReference type="STRING" id="27334.A0A0A2IG12"/>
<keyword evidence="5" id="KW-0479">Metal-binding</keyword>
<protein>
    <recommendedName>
        <fullName evidence="12">Carboxylic ester hydrolase</fullName>
        <ecNumber evidence="12">3.1.1.-</ecNumber>
    </recommendedName>
</protein>
<dbReference type="GO" id="GO:0030600">
    <property type="term" value="F:feruloyl esterase activity"/>
    <property type="evidence" value="ECO:0007669"/>
    <property type="project" value="UniProtKB-ARBA"/>
</dbReference>
<dbReference type="InterPro" id="IPR007568">
    <property type="entry name" value="RTA1"/>
</dbReference>
<feature type="transmembrane region" description="Helical" evidence="13">
    <location>
        <begin position="106"/>
        <end position="133"/>
    </location>
</feature>
<dbReference type="SUPFAM" id="SSF53474">
    <property type="entry name" value="alpha/beta-Hydrolases"/>
    <property type="match status" value="1"/>
</dbReference>
<name>A0A0A2IG12_PENEN</name>
<proteinExistence type="inferred from homology"/>
<dbReference type="OrthoDB" id="3039123at2759"/>
<organism evidence="14 15">
    <name type="scientific">Penicillium expansum</name>
    <name type="common">Blue mold rot fungus</name>
    <dbReference type="NCBI Taxonomy" id="27334"/>
    <lineage>
        <taxon>Eukaryota</taxon>
        <taxon>Fungi</taxon>
        <taxon>Dikarya</taxon>
        <taxon>Ascomycota</taxon>
        <taxon>Pezizomycotina</taxon>
        <taxon>Eurotiomycetes</taxon>
        <taxon>Eurotiomycetidae</taxon>
        <taxon>Eurotiales</taxon>
        <taxon>Aspergillaceae</taxon>
        <taxon>Penicillium</taxon>
    </lineage>
</organism>
<evidence type="ECO:0000256" key="1">
    <source>
        <dbReference type="ARBA" id="ARBA00004141"/>
    </source>
</evidence>
<keyword evidence="7 12" id="KW-0378">Hydrolase</keyword>
<evidence type="ECO:0000256" key="8">
    <source>
        <dbReference type="ARBA" id="ARBA00022837"/>
    </source>
</evidence>
<evidence type="ECO:0000256" key="9">
    <source>
        <dbReference type="ARBA" id="ARBA00022989"/>
    </source>
</evidence>
<evidence type="ECO:0000256" key="6">
    <source>
        <dbReference type="ARBA" id="ARBA00022729"/>
    </source>
</evidence>
<dbReference type="Pfam" id="PF04479">
    <property type="entry name" value="RTA1"/>
    <property type="match status" value="1"/>
</dbReference>
<dbReference type="PANTHER" id="PTHR33938:SF8">
    <property type="entry name" value="CARBOXYLIC ESTER HYDROLASE"/>
    <property type="match status" value="1"/>
</dbReference>
<evidence type="ECO:0000256" key="13">
    <source>
        <dbReference type="SAM" id="Phobius"/>
    </source>
</evidence>
<keyword evidence="6" id="KW-0732">Signal</keyword>
<dbReference type="PhylomeDB" id="A0A0A2IG12"/>